<feature type="non-terminal residue" evidence="1">
    <location>
        <position position="1"/>
    </location>
</feature>
<keyword evidence="2" id="KW-1185">Reference proteome</keyword>
<dbReference type="AlphaFoldDB" id="A0A067F2W0"/>
<feature type="non-terminal residue" evidence="1">
    <location>
        <position position="1050"/>
    </location>
</feature>
<evidence type="ECO:0000313" key="1">
    <source>
        <dbReference type="EMBL" id="KDO57822.1"/>
    </source>
</evidence>
<dbReference type="EMBL" id="KK784957">
    <property type="protein sequence ID" value="KDO57822.1"/>
    <property type="molecule type" value="Genomic_DNA"/>
</dbReference>
<protein>
    <recommendedName>
        <fullName evidence="3">UvrD-like helicase ATP-binding domain-containing protein</fullName>
    </recommendedName>
</protein>
<dbReference type="Proteomes" id="UP000027120">
    <property type="component" value="Unassembled WGS sequence"/>
</dbReference>
<dbReference type="PANTHER" id="PTHR21529:SF4">
    <property type="entry name" value="TPR AND ANKYRIN REPEAT-CONTAINING PROTEIN 1"/>
    <property type="match status" value="1"/>
</dbReference>
<dbReference type="Gene3D" id="3.40.50.300">
    <property type="entry name" value="P-loop containing nucleotide triphosphate hydrolases"/>
    <property type="match status" value="1"/>
</dbReference>
<dbReference type="InterPro" id="IPR027417">
    <property type="entry name" value="P-loop_NTPase"/>
</dbReference>
<proteinExistence type="predicted"/>
<gene>
    <name evidence="1" type="ORF">CISIN_1g0357242mg</name>
</gene>
<dbReference type="PaxDb" id="2711-XP_006470899.1"/>
<dbReference type="PANTHER" id="PTHR21529">
    <property type="entry name" value="MAMMARY TURMOR VIRUS RECEPTOR HOMOLOG 1, 2 MTVR1, 2"/>
    <property type="match status" value="1"/>
</dbReference>
<dbReference type="InterPro" id="IPR039904">
    <property type="entry name" value="TRANK1"/>
</dbReference>
<evidence type="ECO:0000313" key="2">
    <source>
        <dbReference type="Proteomes" id="UP000027120"/>
    </source>
</evidence>
<reference evidence="1 2" key="1">
    <citation type="submission" date="2014-04" db="EMBL/GenBank/DDBJ databases">
        <authorList>
            <consortium name="International Citrus Genome Consortium"/>
            <person name="Gmitter F."/>
            <person name="Chen C."/>
            <person name="Farmerie W."/>
            <person name="Harkins T."/>
            <person name="Desany B."/>
            <person name="Mohiuddin M."/>
            <person name="Kodira C."/>
            <person name="Borodovsky M."/>
            <person name="Lomsadze A."/>
            <person name="Burns P."/>
            <person name="Jenkins J."/>
            <person name="Prochnik S."/>
            <person name="Shu S."/>
            <person name="Chapman J."/>
            <person name="Pitluck S."/>
            <person name="Schmutz J."/>
            <person name="Rokhsar D."/>
        </authorList>
    </citation>
    <scope>NUCLEOTIDE SEQUENCE</scope>
</reference>
<sequence>PETSLIYGEPPILLESRNDENAIIKIFGNSGDAGGNMVGFGAEQVILVRDDCVRKEISNYVGKQALVLTIVESKGLEFQVIHYTSQCCNSPFKHALFDSTSPGSFPSFNEAKHNVLCSELKQLYVAITRTRQRLWIWENMEEFSKPMFDYWKKKSLVQVRQLDDSLAQAMQVASSPEEWKSRGIKLFHEHNYDMATICFEKAKDSYWEGRSKATGLKATADRCRSSNPKQANVNLREAAKIFEAIGKADSAAKCFYNLGEYERAGRIYLERREEPELEKAGECFFLAGCYKLAADVYAKGKFFSECLAVCSKGKLFEIGLQYMNHWKQHADTDVEHAGTDVGLLVRSMEINKIEQEFLEKCAIHYYGLQDKKSMMKFVKSFRSVDLMRKFLKSLSCFDDLLVLEEESGNFMDAANIARLRGDIFLAVDLLQKAGCFKEACNVTLNHVISNSLWSPGSKGWPLKQFTKKKELLEKAKSLAKNESNQFYEFVCTEADILSNDQSDLSIINQQLNASTRHQSISGETLSVRQILDFHLKTDSSKYVWGDELVLDLTYSEEIICKNRVSVQSLVYFWDCWKDKIVNVIEYLGCLKSQDFSDHGSYGDFCLHYLGVWKQHSNLDTVYLLLNSDADWVRGLGNSYALWSWKLPSIDVHQLVSAGKNYWSSELLSVGMKVLYYLEALNKQSSTNSPSVFSQVLCLNCINEVAKFLLSSKHLNLSHHDAEILQKFVDRSTEHFFDSIFPLDRRESLKMNMITLKGTEFYRNIIKEVIFKHLKDSPSYGRIGSVMVMILGSGKLGNDVYERVAKWFDGNSLWKELFESLSWNMGSKSCQGSASCHNFDELKESHIQKFYKALVDIYGANWRKVHYITPASFLYLIERLLILLSRLNGYIFTTKSSFVDWFIYQEGSTNPTCSSSTDVKQSFGGVLEFIGTVVRQFLYNGKEVMEWIGKSHTNITHYHSLVVLRLVVIICLLHLNFGGDSLNLLLDLLGRSYICNKLPREFYDALRRRRNRSLLDVIAEAFIKIGNPLVLASLGDNCPKFAGRDTIFVDM</sequence>
<organism evidence="1 2">
    <name type="scientific">Citrus sinensis</name>
    <name type="common">Sweet orange</name>
    <name type="synonym">Citrus aurantium var. sinensis</name>
    <dbReference type="NCBI Taxonomy" id="2711"/>
    <lineage>
        <taxon>Eukaryota</taxon>
        <taxon>Viridiplantae</taxon>
        <taxon>Streptophyta</taxon>
        <taxon>Embryophyta</taxon>
        <taxon>Tracheophyta</taxon>
        <taxon>Spermatophyta</taxon>
        <taxon>Magnoliopsida</taxon>
        <taxon>eudicotyledons</taxon>
        <taxon>Gunneridae</taxon>
        <taxon>Pentapetalae</taxon>
        <taxon>rosids</taxon>
        <taxon>malvids</taxon>
        <taxon>Sapindales</taxon>
        <taxon>Rutaceae</taxon>
        <taxon>Aurantioideae</taxon>
        <taxon>Citrus</taxon>
    </lineage>
</organism>
<dbReference type="STRING" id="2711.A0A067F2W0"/>
<dbReference type="eggNOG" id="KOG1801">
    <property type="taxonomic scope" value="Eukaryota"/>
</dbReference>
<dbReference type="SUPFAM" id="SSF52540">
    <property type="entry name" value="P-loop containing nucleoside triphosphate hydrolases"/>
    <property type="match status" value="1"/>
</dbReference>
<name>A0A067F2W0_CITSI</name>
<evidence type="ECO:0008006" key="3">
    <source>
        <dbReference type="Google" id="ProtNLM"/>
    </source>
</evidence>
<accession>A0A067F2W0</accession>